<gene>
    <name evidence="6" type="ORF">SAMN04488105_1013</name>
</gene>
<keyword evidence="2 6" id="KW-0808">Transferase</keyword>
<evidence type="ECO:0000256" key="2">
    <source>
        <dbReference type="ARBA" id="ARBA00022679"/>
    </source>
</evidence>
<keyword evidence="3" id="KW-0949">S-adenosyl-L-methionine</keyword>
<dbReference type="SUPFAM" id="SSF53335">
    <property type="entry name" value="S-adenosyl-L-methionine-dependent methyltransferases"/>
    <property type="match status" value="1"/>
</dbReference>
<dbReference type="Gene3D" id="3.40.50.150">
    <property type="entry name" value="Vaccinia Virus protein VP39"/>
    <property type="match status" value="1"/>
</dbReference>
<evidence type="ECO:0000256" key="4">
    <source>
        <dbReference type="SAM" id="MobiDB-lite"/>
    </source>
</evidence>
<feature type="domain" description="Methyltransferase" evidence="5">
    <location>
        <begin position="41"/>
        <end position="134"/>
    </location>
</feature>
<keyword evidence="1 6" id="KW-0489">Methyltransferase</keyword>
<name>A0A1G7A8M4_9RHOB</name>
<dbReference type="AlphaFoldDB" id="A0A1G7A8M4"/>
<dbReference type="PANTHER" id="PTHR43464:SF19">
    <property type="entry name" value="UBIQUINONE BIOSYNTHESIS O-METHYLTRANSFERASE, MITOCHONDRIAL"/>
    <property type="match status" value="1"/>
</dbReference>
<dbReference type="InterPro" id="IPR041698">
    <property type="entry name" value="Methyltransf_25"/>
</dbReference>
<dbReference type="Pfam" id="PF13649">
    <property type="entry name" value="Methyltransf_25"/>
    <property type="match status" value="1"/>
</dbReference>
<organism evidence="6 7">
    <name type="scientific">Salipiger thiooxidans</name>
    <dbReference type="NCBI Taxonomy" id="282683"/>
    <lineage>
        <taxon>Bacteria</taxon>
        <taxon>Pseudomonadati</taxon>
        <taxon>Pseudomonadota</taxon>
        <taxon>Alphaproteobacteria</taxon>
        <taxon>Rhodobacterales</taxon>
        <taxon>Roseobacteraceae</taxon>
        <taxon>Salipiger</taxon>
    </lineage>
</organism>
<dbReference type="Proteomes" id="UP000198994">
    <property type="component" value="Unassembled WGS sequence"/>
</dbReference>
<evidence type="ECO:0000259" key="5">
    <source>
        <dbReference type="Pfam" id="PF13649"/>
    </source>
</evidence>
<evidence type="ECO:0000256" key="3">
    <source>
        <dbReference type="ARBA" id="ARBA00022691"/>
    </source>
</evidence>
<accession>A0A1G7A8M4</accession>
<keyword evidence="7" id="KW-1185">Reference proteome</keyword>
<dbReference type="GO" id="GO:0032259">
    <property type="term" value="P:methylation"/>
    <property type="evidence" value="ECO:0007669"/>
    <property type="project" value="UniProtKB-KW"/>
</dbReference>
<dbReference type="CDD" id="cd02440">
    <property type="entry name" value="AdoMet_MTases"/>
    <property type="match status" value="1"/>
</dbReference>
<feature type="region of interest" description="Disordered" evidence="4">
    <location>
        <begin position="1"/>
        <end position="24"/>
    </location>
</feature>
<dbReference type="RefSeq" id="WP_089953959.1">
    <property type="nucleotide sequence ID" value="NZ_FNAV01000001.1"/>
</dbReference>
<dbReference type="GO" id="GO:0008168">
    <property type="term" value="F:methyltransferase activity"/>
    <property type="evidence" value="ECO:0007669"/>
    <property type="project" value="UniProtKB-KW"/>
</dbReference>
<evidence type="ECO:0000313" key="6">
    <source>
        <dbReference type="EMBL" id="SDE11179.1"/>
    </source>
</evidence>
<feature type="compositionally biased region" description="Basic and acidic residues" evidence="4">
    <location>
        <begin position="8"/>
        <end position="17"/>
    </location>
</feature>
<sequence>MQQTTRDFWNDRYRQKTGESSGKPSLVLSQFAGPLVPGRALELGCGRGDDALWLARQGWQVTAADVSAVALDYAFQSATRAGLAGKIHFEEHDLAETFPEGVFDLVVASFLQSPQDWPRAHVLARAAGAVATGGRLLITEHASRPPGSDAPEDTVYPSAEETLASLDLDPRHWQRLCVCAIARTGTRDEVQGETVKDNVIFMERLG</sequence>
<evidence type="ECO:0000256" key="1">
    <source>
        <dbReference type="ARBA" id="ARBA00022603"/>
    </source>
</evidence>
<dbReference type="InterPro" id="IPR029063">
    <property type="entry name" value="SAM-dependent_MTases_sf"/>
</dbReference>
<dbReference type="PANTHER" id="PTHR43464">
    <property type="entry name" value="METHYLTRANSFERASE"/>
    <property type="match status" value="1"/>
</dbReference>
<dbReference type="STRING" id="282683.SAMN04488105_1013"/>
<protein>
    <submittedName>
        <fullName evidence="6">Methyltransferase domain-containing protein</fullName>
    </submittedName>
</protein>
<dbReference type="EMBL" id="FNAV01000001">
    <property type="protein sequence ID" value="SDE11179.1"/>
    <property type="molecule type" value="Genomic_DNA"/>
</dbReference>
<proteinExistence type="predicted"/>
<reference evidence="7" key="1">
    <citation type="submission" date="2016-10" db="EMBL/GenBank/DDBJ databases">
        <authorList>
            <person name="Varghese N."/>
            <person name="Submissions S."/>
        </authorList>
    </citation>
    <scope>NUCLEOTIDE SEQUENCE [LARGE SCALE GENOMIC DNA]</scope>
    <source>
        <strain evidence="7">DSM 10146</strain>
    </source>
</reference>
<evidence type="ECO:0000313" key="7">
    <source>
        <dbReference type="Proteomes" id="UP000198994"/>
    </source>
</evidence>
<dbReference type="OrthoDB" id="9765084at2"/>